<evidence type="ECO:0000313" key="6">
    <source>
        <dbReference type="EMBL" id="CAD5235081.1"/>
    </source>
</evidence>
<dbReference type="Proteomes" id="UP000582659">
    <property type="component" value="Unassembled WGS sequence"/>
</dbReference>
<dbReference type="InterPro" id="IPR016162">
    <property type="entry name" value="Ald_DH_N"/>
</dbReference>
<dbReference type="Pfam" id="PF00171">
    <property type="entry name" value="Aldedh"/>
    <property type="match status" value="1"/>
</dbReference>
<evidence type="ECO:0000313" key="9">
    <source>
        <dbReference type="Proteomes" id="UP000659654"/>
    </source>
</evidence>
<dbReference type="InterPro" id="IPR016161">
    <property type="entry name" value="Ald_DH/histidinol_DH"/>
</dbReference>
<dbReference type="SUPFAM" id="SSF53720">
    <property type="entry name" value="ALDH-like"/>
    <property type="match status" value="1"/>
</dbReference>
<dbReference type="Gene3D" id="3.40.309.10">
    <property type="entry name" value="Aldehyde Dehydrogenase, Chain A, domain 2"/>
    <property type="match status" value="1"/>
</dbReference>
<dbReference type="WBParaSite" id="BXY_0123500.1">
    <property type="protein sequence ID" value="BXY_0123500.1"/>
    <property type="gene ID" value="BXY_0123500"/>
</dbReference>
<feature type="active site" evidence="3">
    <location>
        <position position="267"/>
    </location>
</feature>
<dbReference type="PROSITE" id="PS00070">
    <property type="entry name" value="ALDEHYDE_DEHYDR_CYS"/>
    <property type="match status" value="1"/>
</dbReference>
<comment type="similarity">
    <text evidence="1 4">Belongs to the aldehyde dehydrogenase family.</text>
</comment>
<feature type="domain" description="Aldehyde dehydrogenase" evidence="5">
    <location>
        <begin position="35"/>
        <end position="494"/>
    </location>
</feature>
<keyword evidence="9" id="KW-1185">Reference proteome</keyword>
<dbReference type="PANTHER" id="PTHR11699">
    <property type="entry name" value="ALDEHYDE DEHYDROGENASE-RELATED"/>
    <property type="match status" value="1"/>
</dbReference>
<evidence type="ECO:0000259" key="5">
    <source>
        <dbReference type="Pfam" id="PF00171"/>
    </source>
</evidence>
<reference evidence="10" key="1">
    <citation type="submission" date="2016-11" db="UniProtKB">
        <authorList>
            <consortium name="WormBaseParasite"/>
        </authorList>
    </citation>
    <scope>IDENTIFICATION</scope>
</reference>
<dbReference type="Gene3D" id="3.40.605.10">
    <property type="entry name" value="Aldehyde Dehydrogenase, Chain A, domain 1"/>
    <property type="match status" value="1"/>
</dbReference>
<evidence type="ECO:0000313" key="7">
    <source>
        <dbReference type="EMBL" id="CAG9131268.1"/>
    </source>
</evidence>
<proteinExistence type="inferred from homology"/>
<dbReference type="GO" id="GO:0016620">
    <property type="term" value="F:oxidoreductase activity, acting on the aldehyde or oxo group of donors, NAD or NADP as acceptor"/>
    <property type="evidence" value="ECO:0007669"/>
    <property type="project" value="InterPro"/>
</dbReference>
<dbReference type="EMBL" id="CAJFCV020000006">
    <property type="protein sequence ID" value="CAG9131268.1"/>
    <property type="molecule type" value="Genomic_DNA"/>
</dbReference>
<evidence type="ECO:0000256" key="3">
    <source>
        <dbReference type="PROSITE-ProRule" id="PRU10007"/>
    </source>
</evidence>
<dbReference type="InterPro" id="IPR016160">
    <property type="entry name" value="Ald_DH_CS_CYS"/>
</dbReference>
<dbReference type="EMBL" id="CAJFDI010000006">
    <property type="protein sequence ID" value="CAD5235081.1"/>
    <property type="molecule type" value="Genomic_DNA"/>
</dbReference>
<evidence type="ECO:0000256" key="1">
    <source>
        <dbReference type="ARBA" id="ARBA00009986"/>
    </source>
</evidence>
<reference evidence="7" key="2">
    <citation type="submission" date="2020-08" db="EMBL/GenBank/DDBJ databases">
        <authorList>
            <person name="Kikuchi T."/>
        </authorList>
    </citation>
    <scope>NUCLEOTIDE SEQUENCE</scope>
    <source>
        <strain evidence="6">Ka4C1</strain>
    </source>
</reference>
<protein>
    <submittedName>
        <fullName evidence="6">(pine wood nematode) hypothetical protein</fullName>
    </submittedName>
    <submittedName>
        <fullName evidence="10">Aldedh domain-containing protein</fullName>
    </submittedName>
</protein>
<dbReference type="Proteomes" id="UP000659654">
    <property type="component" value="Unassembled WGS sequence"/>
</dbReference>
<organism evidence="8 10">
    <name type="scientific">Bursaphelenchus xylophilus</name>
    <name type="common">Pinewood nematode worm</name>
    <name type="synonym">Aphelenchoides xylophilus</name>
    <dbReference type="NCBI Taxonomy" id="6326"/>
    <lineage>
        <taxon>Eukaryota</taxon>
        <taxon>Metazoa</taxon>
        <taxon>Ecdysozoa</taxon>
        <taxon>Nematoda</taxon>
        <taxon>Chromadorea</taxon>
        <taxon>Rhabditida</taxon>
        <taxon>Tylenchina</taxon>
        <taxon>Tylenchomorpha</taxon>
        <taxon>Aphelenchoidea</taxon>
        <taxon>Aphelenchoididae</taxon>
        <taxon>Bursaphelenchus</taxon>
    </lineage>
</organism>
<keyword evidence="2 4" id="KW-0560">Oxidoreductase</keyword>
<evidence type="ECO:0000313" key="10">
    <source>
        <dbReference type="WBParaSite" id="BXY_0123500.1"/>
    </source>
</evidence>
<evidence type="ECO:0000256" key="4">
    <source>
        <dbReference type="RuleBase" id="RU003345"/>
    </source>
</evidence>
<dbReference type="OrthoDB" id="310895at2759"/>
<name>A0A1I7RKK1_BURXY</name>
<dbReference type="AlphaFoldDB" id="A0A1I7RKK1"/>
<dbReference type="SMR" id="A0A1I7RKK1"/>
<sequence>MTADKCPVEGFKVQSNPKEGLHFFDGKRQNIDKGDSCGEFDVFKPSTGEVVCKCFSANKNFVDKIVKKAGHAQKEWGSLTPLERGKILQRASEIINDHVEEIAKAESCGNGKTLKESMNDVSGSATTFQFYGGIAPAALKGDYFDIPGGYISYTRYEPYGVIGCIGAWNYPFDIACRKTAPALAAGNAVVYKPSPWATNTAVILGEILKAAGLPDGVYNVLQGGTETGEALCTHPCVRMVSFTGSYAGGCAVQKSCASNGIKPVTVELGGKSPYIVFEDACPVQAADAAIRANFMTQGECCTNGTRVFVHEAIMEKFQENLLKKLEPLKVGDPFDKDTNVGAVICEDHLKKVEGFVKRAVEDGAKLLRGGKRLRPKGVENGFYFDPAVMTNVRDDMEIAIDEVFGPVMVLLPFKSEEEVIKRANDTMYGLAAGLHTNSLQRAHRVSHQLAAGNVFVNTYNMQQPFIPFGGYKNSGHGRENSEECLKEHAQIKAVYLNVGGDIPHVMN</sequence>
<evidence type="ECO:0000313" key="8">
    <source>
        <dbReference type="Proteomes" id="UP000095284"/>
    </source>
</evidence>
<dbReference type="InterPro" id="IPR029510">
    <property type="entry name" value="Ald_DH_CS_GLU"/>
</dbReference>
<dbReference type="FunFam" id="3.40.605.10:FF:000007">
    <property type="entry name" value="NAD/NADP-dependent betaine aldehyde dehydrogenase"/>
    <property type="match status" value="1"/>
</dbReference>
<dbReference type="Proteomes" id="UP000095284">
    <property type="component" value="Unplaced"/>
</dbReference>
<gene>
    <name evidence="6" type="ORF">BXYJ_LOCUS15172</name>
</gene>
<dbReference type="PROSITE" id="PS00687">
    <property type="entry name" value="ALDEHYDE_DEHYDR_GLU"/>
    <property type="match status" value="1"/>
</dbReference>
<dbReference type="eggNOG" id="KOG2450">
    <property type="taxonomic scope" value="Eukaryota"/>
</dbReference>
<dbReference type="InterPro" id="IPR015590">
    <property type="entry name" value="Aldehyde_DH_dom"/>
</dbReference>
<dbReference type="FunFam" id="3.40.309.10:FF:000012">
    <property type="entry name" value="Betaine aldehyde dehydrogenase"/>
    <property type="match status" value="1"/>
</dbReference>
<evidence type="ECO:0000256" key="2">
    <source>
        <dbReference type="ARBA" id="ARBA00023002"/>
    </source>
</evidence>
<accession>A0A1I7RKK1</accession>
<dbReference type="InterPro" id="IPR016163">
    <property type="entry name" value="Ald_DH_C"/>
</dbReference>